<keyword evidence="2" id="KW-0732">Signal</keyword>
<dbReference type="PANTHER" id="PTHR46084">
    <property type="entry name" value="PROTEIN MALE DISCOVERER 2"/>
    <property type="match status" value="1"/>
</dbReference>
<dbReference type="PROSITE" id="PS50011">
    <property type="entry name" value="PROTEIN_KINASE_DOM"/>
    <property type="match status" value="1"/>
</dbReference>
<dbReference type="GO" id="GO:0004672">
    <property type="term" value="F:protein kinase activity"/>
    <property type="evidence" value="ECO:0007669"/>
    <property type="project" value="InterPro"/>
</dbReference>
<evidence type="ECO:0000256" key="4">
    <source>
        <dbReference type="ARBA" id="ARBA00023136"/>
    </source>
</evidence>
<dbReference type="Proteomes" id="UP000036987">
    <property type="component" value="Unassembled WGS sequence"/>
</dbReference>
<dbReference type="Gene3D" id="3.30.200.20">
    <property type="entry name" value="Phosphorylase Kinase, domain 1"/>
    <property type="match status" value="1"/>
</dbReference>
<sequence length="412" mass="46071">MGLQRSEIFSSWLVVLLVFFIYHHPKLCYGRFNEDGRTLQSESNGGPAVAPPQRNPTVSLWSPVPSPSAPEPQASSQGTKKLIYISICIPVGFMVILAICILVFKHFRKDAIDRASIAVPVFQRSQLQAACEDFSNVIGSSPEFVSYKGTLSGGVEVAVLSYVAKSAKEWSRRSESQFRNKMATLSRLNHKNLVNLVGYCREDRTSFTRMMVFEYAPNGSLHDHLIHGMPQHLSWADRIRIAMGIAYCLDYIHNLKPPVVLKNLQLDSILLTDDCAAKISSIDNIIIAKTSEDLTNNVCQYGILLLQMISGRLEGGEDLITWVTDYLTGEKSVVKDLINSMVINSIREQQQYHVSEILSIAMDCVNPDPRKRPASMGDVMERLREITQIKPDGAAPKLSPLWWAELEITSTE</sequence>
<comment type="caution">
    <text evidence="8">The sequence shown here is derived from an EMBL/GenBank/DDBJ whole genome shotgun (WGS) entry which is preliminary data.</text>
</comment>
<evidence type="ECO:0000256" key="2">
    <source>
        <dbReference type="ARBA" id="ARBA00022729"/>
    </source>
</evidence>
<evidence type="ECO:0000256" key="5">
    <source>
        <dbReference type="ARBA" id="ARBA00046288"/>
    </source>
</evidence>
<dbReference type="InterPro" id="IPR001245">
    <property type="entry name" value="Ser-Thr/Tyr_kinase_cat_dom"/>
</dbReference>
<dbReference type="FunFam" id="3.30.200.20:FF:000489">
    <property type="entry name" value="Inactive receptor-like serine/threonine-protein kinase"/>
    <property type="match status" value="1"/>
</dbReference>
<dbReference type="PANTHER" id="PTHR46084:SF4">
    <property type="entry name" value="PROTEIN KINASE DOMAIN-CONTAINING PROTEIN"/>
    <property type="match status" value="1"/>
</dbReference>
<feature type="domain" description="Protein kinase" evidence="7">
    <location>
        <begin position="132"/>
        <end position="412"/>
    </location>
</feature>
<evidence type="ECO:0000256" key="6">
    <source>
        <dbReference type="SAM" id="Phobius"/>
    </source>
</evidence>
<comment type="subcellular location">
    <subcellularLocation>
        <location evidence="5">Endomembrane system</location>
        <topology evidence="5">Single-pass type I membrane protein</topology>
    </subcellularLocation>
</comment>
<dbReference type="GO" id="GO:0012505">
    <property type="term" value="C:endomembrane system"/>
    <property type="evidence" value="ECO:0007669"/>
    <property type="project" value="UniProtKB-SubCell"/>
</dbReference>
<gene>
    <name evidence="8" type="ORF">ZOSMA_175G00400</name>
</gene>
<dbReference type="EMBL" id="LFYR01000658">
    <property type="protein sequence ID" value="KMZ71797.1"/>
    <property type="molecule type" value="Genomic_DNA"/>
</dbReference>
<evidence type="ECO:0000256" key="3">
    <source>
        <dbReference type="ARBA" id="ARBA00022989"/>
    </source>
</evidence>
<dbReference type="InterPro" id="IPR011009">
    <property type="entry name" value="Kinase-like_dom_sf"/>
</dbReference>
<reference evidence="9" key="1">
    <citation type="journal article" date="2016" name="Nature">
        <title>The genome of the seagrass Zostera marina reveals angiosperm adaptation to the sea.</title>
        <authorList>
            <person name="Olsen J.L."/>
            <person name="Rouze P."/>
            <person name="Verhelst B."/>
            <person name="Lin Y.-C."/>
            <person name="Bayer T."/>
            <person name="Collen J."/>
            <person name="Dattolo E."/>
            <person name="De Paoli E."/>
            <person name="Dittami S."/>
            <person name="Maumus F."/>
            <person name="Michel G."/>
            <person name="Kersting A."/>
            <person name="Lauritano C."/>
            <person name="Lohaus R."/>
            <person name="Toepel M."/>
            <person name="Tonon T."/>
            <person name="Vanneste K."/>
            <person name="Amirebrahimi M."/>
            <person name="Brakel J."/>
            <person name="Bostroem C."/>
            <person name="Chovatia M."/>
            <person name="Grimwood J."/>
            <person name="Jenkins J.W."/>
            <person name="Jueterbock A."/>
            <person name="Mraz A."/>
            <person name="Stam W.T."/>
            <person name="Tice H."/>
            <person name="Bornberg-Bauer E."/>
            <person name="Green P.J."/>
            <person name="Pearson G.A."/>
            <person name="Procaccini G."/>
            <person name="Duarte C.M."/>
            <person name="Schmutz J."/>
            <person name="Reusch T.B.H."/>
            <person name="Van de Peer Y."/>
        </authorList>
    </citation>
    <scope>NUCLEOTIDE SEQUENCE [LARGE SCALE GENOMIC DNA]</scope>
    <source>
        <strain evidence="9">cv. Finnish</strain>
    </source>
</reference>
<dbReference type="GO" id="GO:0005524">
    <property type="term" value="F:ATP binding"/>
    <property type="evidence" value="ECO:0007669"/>
    <property type="project" value="InterPro"/>
</dbReference>
<organism evidence="8 9">
    <name type="scientific">Zostera marina</name>
    <name type="common">Eelgrass</name>
    <dbReference type="NCBI Taxonomy" id="29655"/>
    <lineage>
        <taxon>Eukaryota</taxon>
        <taxon>Viridiplantae</taxon>
        <taxon>Streptophyta</taxon>
        <taxon>Embryophyta</taxon>
        <taxon>Tracheophyta</taxon>
        <taxon>Spermatophyta</taxon>
        <taxon>Magnoliopsida</taxon>
        <taxon>Liliopsida</taxon>
        <taxon>Zosteraceae</taxon>
        <taxon>Zostera</taxon>
    </lineage>
</organism>
<name>A0A0K9PU74_ZOSMR</name>
<dbReference type="Pfam" id="PF07714">
    <property type="entry name" value="PK_Tyr_Ser-Thr"/>
    <property type="match status" value="1"/>
</dbReference>
<evidence type="ECO:0000313" key="9">
    <source>
        <dbReference type="Proteomes" id="UP000036987"/>
    </source>
</evidence>
<feature type="transmembrane region" description="Helical" evidence="6">
    <location>
        <begin position="82"/>
        <end position="104"/>
    </location>
</feature>
<dbReference type="STRING" id="29655.A0A0K9PU74"/>
<dbReference type="Gene3D" id="1.10.510.10">
    <property type="entry name" value="Transferase(Phosphotransferase) domain 1"/>
    <property type="match status" value="2"/>
</dbReference>
<evidence type="ECO:0000313" key="8">
    <source>
        <dbReference type="EMBL" id="KMZ71797.1"/>
    </source>
</evidence>
<evidence type="ECO:0000256" key="1">
    <source>
        <dbReference type="ARBA" id="ARBA00022692"/>
    </source>
</evidence>
<evidence type="ECO:0000259" key="7">
    <source>
        <dbReference type="PROSITE" id="PS50011"/>
    </source>
</evidence>
<proteinExistence type="predicted"/>
<keyword evidence="1 6" id="KW-0812">Transmembrane</keyword>
<dbReference type="OrthoDB" id="291737at2759"/>
<dbReference type="SUPFAM" id="SSF56112">
    <property type="entry name" value="Protein kinase-like (PK-like)"/>
    <property type="match status" value="1"/>
</dbReference>
<dbReference type="InterPro" id="IPR000719">
    <property type="entry name" value="Prot_kinase_dom"/>
</dbReference>
<keyword evidence="9" id="KW-1185">Reference proteome</keyword>
<dbReference type="AlphaFoldDB" id="A0A0K9PU74"/>
<keyword evidence="4 6" id="KW-0472">Membrane</keyword>
<accession>A0A0K9PU74</accession>
<feature type="transmembrane region" description="Helical" evidence="6">
    <location>
        <begin position="7"/>
        <end position="24"/>
    </location>
</feature>
<keyword evidence="3 6" id="KW-1133">Transmembrane helix</keyword>
<protein>
    <recommendedName>
        <fullName evidence="7">Protein kinase domain-containing protein</fullName>
    </recommendedName>
</protein>